<evidence type="ECO:0000259" key="9">
    <source>
        <dbReference type="Pfam" id="PF16113"/>
    </source>
</evidence>
<evidence type="ECO:0000313" key="11">
    <source>
        <dbReference type="Proteomes" id="UP001642540"/>
    </source>
</evidence>
<evidence type="ECO:0000256" key="8">
    <source>
        <dbReference type="SAM" id="MobiDB-lite"/>
    </source>
</evidence>
<dbReference type="Gene3D" id="3.90.226.10">
    <property type="entry name" value="2-enoyl-CoA Hydratase, Chain A, domain 1"/>
    <property type="match status" value="1"/>
</dbReference>
<dbReference type="Proteomes" id="UP001642540">
    <property type="component" value="Unassembled WGS sequence"/>
</dbReference>
<keyword evidence="11" id="KW-1185">Reference proteome</keyword>
<comment type="catalytic activity">
    <reaction evidence="1">
        <text>3-hydroxy-2-methylpropanoyl-CoA + H2O = 3-hydroxy-2-methylpropanoate + CoA + H(+)</text>
        <dbReference type="Rhea" id="RHEA:20888"/>
        <dbReference type="ChEBI" id="CHEBI:11805"/>
        <dbReference type="ChEBI" id="CHEBI:15377"/>
        <dbReference type="ChEBI" id="CHEBI:15378"/>
        <dbReference type="ChEBI" id="CHEBI:57287"/>
        <dbReference type="ChEBI" id="CHEBI:57340"/>
        <dbReference type="EC" id="3.1.2.4"/>
    </reaction>
</comment>
<keyword evidence="5" id="KW-0378">Hydrolase</keyword>
<evidence type="ECO:0000256" key="7">
    <source>
        <dbReference type="ARBA" id="ARBA00031181"/>
    </source>
</evidence>
<evidence type="ECO:0000256" key="3">
    <source>
        <dbReference type="ARBA" id="ARBA00011915"/>
    </source>
</evidence>
<evidence type="ECO:0000256" key="1">
    <source>
        <dbReference type="ARBA" id="ARBA00001709"/>
    </source>
</evidence>
<feature type="compositionally biased region" description="Polar residues" evidence="8">
    <location>
        <begin position="42"/>
        <end position="57"/>
    </location>
</feature>
<evidence type="ECO:0000256" key="4">
    <source>
        <dbReference type="ARBA" id="ARBA00016714"/>
    </source>
</evidence>
<comment type="function">
    <text evidence="6">Hydrolyzes 3-hydroxyisobutyryl-CoA (HIBYL-CoA), a saline catabolite. Has high activity toward isobutyryl-CoA. Could be an isobutyryl-CoA dehydrogenase that functions in valine catabolism. Also hydrolyzes 3-hydroxypropanoyl-CoA.</text>
</comment>
<dbReference type="InterPro" id="IPR029045">
    <property type="entry name" value="ClpP/crotonase-like_dom_sf"/>
</dbReference>
<reference evidence="10 11" key="1">
    <citation type="submission" date="2024-08" db="EMBL/GenBank/DDBJ databases">
        <authorList>
            <person name="Cucini C."/>
            <person name="Frati F."/>
        </authorList>
    </citation>
    <scope>NUCLEOTIDE SEQUENCE [LARGE SCALE GENOMIC DNA]</scope>
</reference>
<evidence type="ECO:0000256" key="5">
    <source>
        <dbReference type="ARBA" id="ARBA00022801"/>
    </source>
</evidence>
<dbReference type="InterPro" id="IPR032259">
    <property type="entry name" value="HIBYL-CoA-H"/>
</dbReference>
<evidence type="ECO:0000313" key="10">
    <source>
        <dbReference type="EMBL" id="CAL8106406.1"/>
    </source>
</evidence>
<evidence type="ECO:0000256" key="6">
    <source>
        <dbReference type="ARBA" id="ARBA00024871"/>
    </source>
</evidence>
<gene>
    <name evidence="10" type="ORF">ODALV1_LOCUS12348</name>
</gene>
<dbReference type="PANTHER" id="PTHR43176:SF3">
    <property type="entry name" value="3-HYDROXYISOBUTYRYL-COA HYDROLASE, MITOCHONDRIAL"/>
    <property type="match status" value="1"/>
</dbReference>
<accession>A0ABP1QKD1</accession>
<comment type="similarity">
    <text evidence="2">Belongs to the enoyl-CoA hydratase/isomerase family.</text>
</comment>
<name>A0ABP1QKD1_9HEXA</name>
<evidence type="ECO:0000256" key="2">
    <source>
        <dbReference type="ARBA" id="ARBA00005254"/>
    </source>
</evidence>
<dbReference type="InterPro" id="IPR045004">
    <property type="entry name" value="ECH_dom"/>
</dbReference>
<organism evidence="10 11">
    <name type="scientific">Orchesella dallaii</name>
    <dbReference type="NCBI Taxonomy" id="48710"/>
    <lineage>
        <taxon>Eukaryota</taxon>
        <taxon>Metazoa</taxon>
        <taxon>Ecdysozoa</taxon>
        <taxon>Arthropoda</taxon>
        <taxon>Hexapoda</taxon>
        <taxon>Collembola</taxon>
        <taxon>Entomobryomorpha</taxon>
        <taxon>Entomobryoidea</taxon>
        <taxon>Orchesellidae</taxon>
        <taxon>Orchesellinae</taxon>
        <taxon>Orchesella</taxon>
    </lineage>
</organism>
<dbReference type="SUPFAM" id="SSF52096">
    <property type="entry name" value="ClpP/crotonase"/>
    <property type="match status" value="1"/>
</dbReference>
<dbReference type="PANTHER" id="PTHR43176">
    <property type="entry name" value="3-HYDROXYISOBUTYRYL-COA HYDROLASE-RELATED"/>
    <property type="match status" value="1"/>
</dbReference>
<dbReference type="EMBL" id="CAXLJM020000038">
    <property type="protein sequence ID" value="CAL8106406.1"/>
    <property type="molecule type" value="Genomic_DNA"/>
</dbReference>
<feature type="domain" description="Enoyl-CoA hydratase/isomerase" evidence="9">
    <location>
        <begin position="73"/>
        <end position="400"/>
    </location>
</feature>
<dbReference type="NCBIfam" id="NF004127">
    <property type="entry name" value="PRK05617.1"/>
    <property type="match status" value="1"/>
</dbReference>
<feature type="region of interest" description="Disordered" evidence="8">
    <location>
        <begin position="40"/>
        <end position="61"/>
    </location>
</feature>
<comment type="caution">
    <text evidence="10">The sequence shown here is derived from an EMBL/GenBank/DDBJ whole genome shotgun (WGS) entry which is preliminary data.</text>
</comment>
<dbReference type="CDD" id="cd06558">
    <property type="entry name" value="crotonase-like"/>
    <property type="match status" value="1"/>
</dbReference>
<protein>
    <recommendedName>
        <fullName evidence="4">3-hydroxyisobutyryl-CoA hydrolase, mitochondrial</fullName>
        <ecNumber evidence="3">3.1.2.4</ecNumber>
    </recommendedName>
    <alternativeName>
        <fullName evidence="7">3-hydroxyisobutyryl-coenzyme A hydrolase</fullName>
    </alternativeName>
</protein>
<dbReference type="EC" id="3.1.2.4" evidence="3"/>
<sequence>MLSSKLIVSPLLRCLNIGGAYSVTTATFIPKLGVPLGGAPSRTMSSTIPKSQSNKTNPQEEEDTLFEIINGKGVITLNRPRALNALNLSMVKKIYQKLREWESSSMQFVLIKGAGDKAFCAGGDIRAVTESAKAGTTLYQEFFKEEYQVNNLIGTLRIPYIALIDGITMGGGVGLSVHGLFRVATEKTLFAMPETGIGLFPDVGGGYFLPRLGGKLGLYLALTGHRLKGSDVFRSGVATHMCSTSMIPALEQDLIALNSGKPQDIEEVLSRYHSQSPEARKPFGLEDKMQEINKTFDATSVEAIIQNLKNSGSEWALKTVETLSKMSPTSMKITFKLLELGSEMELQECLGIEYRLSQRCSEDHDFKEGVRAVLIDKDQNPKWNPNSLEGVTPGIVEKYFSPLPPGRDLKL</sequence>
<dbReference type="Pfam" id="PF16113">
    <property type="entry name" value="ECH_2"/>
    <property type="match status" value="1"/>
</dbReference>
<proteinExistence type="inferred from homology"/>